<feature type="domain" description="C2H2-type" evidence="7">
    <location>
        <begin position="635"/>
        <end position="662"/>
    </location>
</feature>
<feature type="region of interest" description="Disordered" evidence="6">
    <location>
        <begin position="99"/>
        <end position="130"/>
    </location>
</feature>
<feature type="domain" description="C2H2-type" evidence="7">
    <location>
        <begin position="877"/>
        <end position="905"/>
    </location>
</feature>
<sequence>MTLLELWEIDKDECHVSSSTENLKFRRHLLSQITSRTAILRPLIDEWIKKMCLGKWRKRLNGLSKGSSIQVKYIRMQNSLSVSPKDQGDVSMLTRPEKQLKQKMSESPGKTVCTGESNIPSGTIQSGKGLQNKSQFRTIAPKIVPKVLTPRVLSCHSPSLSDQVNPGPSINSKPLGMPTQNYALMQVSGQEGTFSLVALPHVASAQPVQKPRLPLPENLKLPIPRYQPPRNNKGSRKKPILSTSESGCIKPPAQTQTSPCPPDRPEPPHTPSPSEPVLALDHAPASITTAALTNGGGHGDSRPPVTNDHGDPNPAATPTSSTPEEPSAKQGLMQISGKANFTSKKIPSKPSAVASENQNEQVDLAKAVTNSAPAVLGNAVQLISSVPKGKLPIFPYSRIKSTEAYRSESDANITEFSLPGLRADCDKTASITEGLNAVPKIANKIPAPQVSKQSPCESAFCPATKLDLSHKPKLSGGAAKRRGRKRKVPDEILALQGKRRKCVINKCKDGKERVKTDPQESRDQKPGAMKKYRSIMPKPVLVMPALAPLASPAAPVQSHTLGRIAQDVLFSHSLTPQYLGCKQDDSPSAKPSSAFRNGFSGIKKPWHRCHVCNHHFQFKQHLREHMNTHTNRRPYSCRICRKAYVRSGSLSTHMKLHHGENRLKKLVCCEFCAKVFGHVRVYFGHLKEVHRVVISTEPSPSDLLPGDMAKSKDVNVRALEGSVERENKSHLEEDLLLNQADEVKLQIKCGRCQITAQSFAEIKFHLLYVHGEEIQGRLQEEIIPGNKGAQEELVKQAAPYWKHRPERRKPAAHCPSDEDVRAFPKLKKQLCVHRQNDVGVLMKSEGGQPVPREPGEEPRGPGCPSPRPGLLQSQRGFHCVLCAQTLGRKEELLLHWEQQHSCQDPPKLWTILNALSSQGEVELSPKTEK</sequence>
<name>A0ABM4MYT6_EQUPR</name>
<dbReference type="InterPro" id="IPR036236">
    <property type="entry name" value="Znf_C2H2_sf"/>
</dbReference>
<feature type="region of interest" description="Disordered" evidence="6">
    <location>
        <begin position="209"/>
        <end position="331"/>
    </location>
</feature>
<dbReference type="InterPro" id="IPR013087">
    <property type="entry name" value="Znf_C2H2_type"/>
</dbReference>
<protein>
    <submittedName>
        <fullName evidence="9 10">Zinc finger protein 438 isoform X1</fullName>
    </submittedName>
</protein>
<dbReference type="Proteomes" id="UP001652662">
    <property type="component" value="Chromosome 30"/>
</dbReference>
<evidence type="ECO:0000256" key="4">
    <source>
        <dbReference type="ARBA" id="ARBA00022833"/>
    </source>
</evidence>
<gene>
    <name evidence="9 10 11" type="primary">ZNF438</name>
</gene>
<keyword evidence="4" id="KW-0862">Zinc</keyword>
<proteinExistence type="predicted"/>
<evidence type="ECO:0000256" key="6">
    <source>
        <dbReference type="SAM" id="MobiDB-lite"/>
    </source>
</evidence>
<evidence type="ECO:0000256" key="3">
    <source>
        <dbReference type="ARBA" id="ARBA00022771"/>
    </source>
</evidence>
<evidence type="ECO:0000256" key="5">
    <source>
        <dbReference type="PROSITE-ProRule" id="PRU00042"/>
    </source>
</evidence>
<keyword evidence="1" id="KW-0479">Metal-binding</keyword>
<dbReference type="Gene3D" id="3.30.160.60">
    <property type="entry name" value="Classic Zinc Finger"/>
    <property type="match status" value="2"/>
</dbReference>
<feature type="region of interest" description="Disordered" evidence="6">
    <location>
        <begin position="841"/>
        <end position="869"/>
    </location>
</feature>
<keyword evidence="8" id="KW-1185">Reference proteome</keyword>
<evidence type="ECO:0000313" key="8">
    <source>
        <dbReference type="Proteomes" id="UP001652662"/>
    </source>
</evidence>
<evidence type="ECO:0000313" key="10">
    <source>
        <dbReference type="RefSeq" id="XP_070457860.1"/>
    </source>
</evidence>
<dbReference type="SMART" id="SM00355">
    <property type="entry name" value="ZnF_C2H2"/>
    <property type="match status" value="5"/>
</dbReference>
<organism evidence="8 11">
    <name type="scientific">Equus przewalskii</name>
    <name type="common">Przewalski's horse</name>
    <name type="synonym">Equus caballus przewalskii</name>
    <dbReference type="NCBI Taxonomy" id="9798"/>
    <lineage>
        <taxon>Eukaryota</taxon>
        <taxon>Metazoa</taxon>
        <taxon>Chordata</taxon>
        <taxon>Craniata</taxon>
        <taxon>Vertebrata</taxon>
        <taxon>Euteleostomi</taxon>
        <taxon>Mammalia</taxon>
        <taxon>Eutheria</taxon>
        <taxon>Laurasiatheria</taxon>
        <taxon>Perissodactyla</taxon>
        <taxon>Equidae</taxon>
        <taxon>Equus</taxon>
    </lineage>
</organism>
<feature type="compositionally biased region" description="Low complexity" evidence="6">
    <location>
        <begin position="314"/>
        <end position="325"/>
    </location>
</feature>
<keyword evidence="2" id="KW-0677">Repeat</keyword>
<feature type="domain" description="C2H2-type" evidence="7">
    <location>
        <begin position="607"/>
        <end position="634"/>
    </location>
</feature>
<accession>A0ABM4MYT6</accession>
<evidence type="ECO:0000256" key="2">
    <source>
        <dbReference type="ARBA" id="ARBA00022737"/>
    </source>
</evidence>
<dbReference type="PROSITE" id="PS00028">
    <property type="entry name" value="ZINC_FINGER_C2H2_1"/>
    <property type="match status" value="4"/>
</dbReference>
<keyword evidence="3 5" id="KW-0863">Zinc-finger</keyword>
<reference evidence="9 10" key="1">
    <citation type="submission" date="2025-05" db="UniProtKB">
        <authorList>
            <consortium name="RefSeq"/>
        </authorList>
    </citation>
    <scope>IDENTIFICATION</scope>
    <source>
        <tissue evidence="9 10">Blood</tissue>
    </source>
</reference>
<evidence type="ECO:0000259" key="7">
    <source>
        <dbReference type="PROSITE" id="PS50157"/>
    </source>
</evidence>
<evidence type="ECO:0000313" key="9">
    <source>
        <dbReference type="RefSeq" id="XP_070457859.1"/>
    </source>
</evidence>
<dbReference type="RefSeq" id="XP_070457859.1">
    <property type="nucleotide sequence ID" value="XM_070601758.1"/>
</dbReference>
<evidence type="ECO:0000256" key="1">
    <source>
        <dbReference type="ARBA" id="ARBA00022723"/>
    </source>
</evidence>
<dbReference type="PROSITE" id="PS50157">
    <property type="entry name" value="ZINC_FINGER_C2H2_2"/>
    <property type="match status" value="3"/>
</dbReference>
<dbReference type="RefSeq" id="XP_070457861.1">
    <property type="nucleotide sequence ID" value="XM_070601760.1"/>
</dbReference>
<dbReference type="GeneID" id="103550661"/>
<feature type="compositionally biased region" description="Polar residues" evidence="6">
    <location>
        <begin position="114"/>
        <end position="130"/>
    </location>
</feature>
<dbReference type="PANTHER" id="PTHR24409:SF319">
    <property type="entry name" value="ZINC FINGER PROTEIN 438"/>
    <property type="match status" value="1"/>
</dbReference>
<evidence type="ECO:0000313" key="11">
    <source>
        <dbReference type="RefSeq" id="XP_070457861.1"/>
    </source>
</evidence>
<dbReference type="RefSeq" id="XP_070457860.1">
    <property type="nucleotide sequence ID" value="XM_070601759.1"/>
</dbReference>
<dbReference type="PANTHER" id="PTHR24409">
    <property type="entry name" value="ZINC FINGER PROTEIN 142"/>
    <property type="match status" value="1"/>
</dbReference>
<dbReference type="SUPFAM" id="SSF57667">
    <property type="entry name" value="beta-beta-alpha zinc fingers"/>
    <property type="match status" value="1"/>
</dbReference>